<keyword evidence="3 6" id="KW-0479">Metal-binding</keyword>
<accession>A0A4Q1CZY7</accession>
<keyword evidence="2 6" id="KW-0349">Heme</keyword>
<keyword evidence="10" id="KW-1185">Reference proteome</keyword>
<feature type="binding site" description="covalent" evidence="6">
    <location>
        <position position="63"/>
    </location>
    <ligand>
        <name>heme c</name>
        <dbReference type="ChEBI" id="CHEBI:61717"/>
    </ligand>
</feature>
<evidence type="ECO:0000256" key="2">
    <source>
        <dbReference type="ARBA" id="ARBA00022617"/>
    </source>
</evidence>
<dbReference type="GO" id="GO:0020037">
    <property type="term" value="F:heme binding"/>
    <property type="evidence" value="ECO:0007669"/>
    <property type="project" value="InterPro"/>
</dbReference>
<dbReference type="EMBL" id="SDHZ01000005">
    <property type="protein sequence ID" value="RXK80987.1"/>
    <property type="molecule type" value="Genomic_DNA"/>
</dbReference>
<dbReference type="AlphaFoldDB" id="A0A4Q1CZY7"/>
<dbReference type="PROSITE" id="PS51007">
    <property type="entry name" value="CYTC"/>
    <property type="match status" value="1"/>
</dbReference>
<dbReference type="Gene3D" id="1.10.760.10">
    <property type="entry name" value="Cytochrome c-like domain"/>
    <property type="match status" value="1"/>
</dbReference>
<dbReference type="OrthoDB" id="9814063at2"/>
<feature type="binding site" description="covalent" evidence="6">
    <location>
        <position position="108"/>
    </location>
    <ligand>
        <name>heme c</name>
        <dbReference type="ChEBI" id="CHEBI:61717"/>
    </ligand>
</feature>
<dbReference type="Proteomes" id="UP000290545">
    <property type="component" value="Unassembled WGS sequence"/>
</dbReference>
<evidence type="ECO:0000256" key="3">
    <source>
        <dbReference type="ARBA" id="ARBA00022723"/>
    </source>
</evidence>
<evidence type="ECO:0000256" key="5">
    <source>
        <dbReference type="ARBA" id="ARBA00023004"/>
    </source>
</evidence>
<keyword evidence="5 6" id="KW-0408">Iron</keyword>
<dbReference type="InterPro" id="IPR002324">
    <property type="entry name" value="Cyt_c_ID"/>
</dbReference>
<evidence type="ECO:0000256" key="6">
    <source>
        <dbReference type="PIRSR" id="PIRSR602324-1"/>
    </source>
</evidence>
<dbReference type="RefSeq" id="WP_129006225.1">
    <property type="nucleotide sequence ID" value="NZ_SDHZ01000005.1"/>
</dbReference>
<evidence type="ECO:0000259" key="8">
    <source>
        <dbReference type="PROSITE" id="PS51007"/>
    </source>
</evidence>
<evidence type="ECO:0000256" key="4">
    <source>
        <dbReference type="ARBA" id="ARBA00022982"/>
    </source>
</evidence>
<evidence type="ECO:0000313" key="9">
    <source>
        <dbReference type="EMBL" id="RXK80987.1"/>
    </source>
</evidence>
<dbReference type="GO" id="GO:0009055">
    <property type="term" value="F:electron transfer activity"/>
    <property type="evidence" value="ECO:0007669"/>
    <property type="project" value="InterPro"/>
</dbReference>
<dbReference type="GO" id="GO:0005506">
    <property type="term" value="F:iron ion binding"/>
    <property type="evidence" value="ECO:0007669"/>
    <property type="project" value="InterPro"/>
</dbReference>
<sequence>MKHQLVFILILLLCISCESRQAKRPPKAVSGTDSLINTAGASAPDTVREGARLITANDCFTCHQLETKLVGPSYKDIARKYPHVNGVVDNLAGGIIRGSRGIWGEEVMTPHPNVTREQAREMVLYIFSLDSTHTKDSSGTRPVPPAFKKKLP</sequence>
<dbReference type="SUPFAM" id="SSF46626">
    <property type="entry name" value="Cytochrome c"/>
    <property type="match status" value="1"/>
</dbReference>
<organism evidence="9 10">
    <name type="scientific">Filimonas effusa</name>
    <dbReference type="NCBI Taxonomy" id="2508721"/>
    <lineage>
        <taxon>Bacteria</taxon>
        <taxon>Pseudomonadati</taxon>
        <taxon>Bacteroidota</taxon>
        <taxon>Chitinophagia</taxon>
        <taxon>Chitinophagales</taxon>
        <taxon>Chitinophagaceae</taxon>
        <taxon>Filimonas</taxon>
    </lineage>
</organism>
<gene>
    <name evidence="9" type="ORF">ESB13_22810</name>
</gene>
<feature type="binding site" description="covalent" evidence="6">
    <location>
        <position position="59"/>
    </location>
    <ligand>
        <name>heme c</name>
        <dbReference type="ChEBI" id="CHEBI:61717"/>
    </ligand>
</feature>
<name>A0A4Q1CZY7_9BACT</name>
<evidence type="ECO:0000313" key="10">
    <source>
        <dbReference type="Proteomes" id="UP000290545"/>
    </source>
</evidence>
<comment type="caution">
    <text evidence="9">The sequence shown here is derived from an EMBL/GenBank/DDBJ whole genome shotgun (WGS) entry which is preliminary data.</text>
</comment>
<reference evidence="9 10" key="1">
    <citation type="submission" date="2019-01" db="EMBL/GenBank/DDBJ databases">
        <title>Filimonas sp. strain TTM-71.</title>
        <authorList>
            <person name="Chen W.-M."/>
        </authorList>
    </citation>
    <scope>NUCLEOTIDE SEQUENCE [LARGE SCALE GENOMIC DNA]</scope>
    <source>
        <strain evidence="9 10">TTM-71</strain>
    </source>
</reference>
<keyword evidence="1" id="KW-0813">Transport</keyword>
<feature type="domain" description="Cytochrome c" evidence="8">
    <location>
        <begin position="45"/>
        <end position="130"/>
    </location>
</feature>
<protein>
    <submittedName>
        <fullName evidence="9">C-type cytochrome</fullName>
    </submittedName>
</protein>
<comment type="PTM">
    <text evidence="6">Binds 1 heme c group covalently per subunit.</text>
</comment>
<dbReference type="InterPro" id="IPR036909">
    <property type="entry name" value="Cyt_c-like_dom_sf"/>
</dbReference>
<dbReference type="PRINTS" id="PR00606">
    <property type="entry name" value="CYTCHROMECID"/>
</dbReference>
<dbReference type="Pfam" id="PF00034">
    <property type="entry name" value="Cytochrom_C"/>
    <property type="match status" value="1"/>
</dbReference>
<dbReference type="InterPro" id="IPR009056">
    <property type="entry name" value="Cyt_c-like_dom"/>
</dbReference>
<feature type="region of interest" description="Disordered" evidence="7">
    <location>
        <begin position="132"/>
        <end position="152"/>
    </location>
</feature>
<evidence type="ECO:0000256" key="1">
    <source>
        <dbReference type="ARBA" id="ARBA00022448"/>
    </source>
</evidence>
<keyword evidence="4" id="KW-0249">Electron transport</keyword>
<proteinExistence type="predicted"/>
<evidence type="ECO:0000256" key="7">
    <source>
        <dbReference type="SAM" id="MobiDB-lite"/>
    </source>
</evidence>